<keyword evidence="5 6" id="KW-0472">Membrane</keyword>
<dbReference type="InterPro" id="IPR051119">
    <property type="entry name" value="Nematode_SR-like"/>
</dbReference>
<organism evidence="7 8">
    <name type="scientific">Caenorhabditis japonica</name>
    <dbReference type="NCBI Taxonomy" id="281687"/>
    <lineage>
        <taxon>Eukaryota</taxon>
        <taxon>Metazoa</taxon>
        <taxon>Ecdysozoa</taxon>
        <taxon>Nematoda</taxon>
        <taxon>Chromadorea</taxon>
        <taxon>Rhabditida</taxon>
        <taxon>Rhabditina</taxon>
        <taxon>Rhabditomorpha</taxon>
        <taxon>Rhabditoidea</taxon>
        <taxon>Rhabditidae</taxon>
        <taxon>Peloderinae</taxon>
        <taxon>Caenorhabditis</taxon>
    </lineage>
</organism>
<comment type="similarity">
    <text evidence="2 6">Belongs to the nematode receptor-like protein srg family.</text>
</comment>
<sequence>MMQFILIICTVIITMGTTVVTFCKMKSMKKRIKASERSLCVAAGLISVGFLMEAVTQSLFAFFKGEEWMLNVIVYCQFTSWDVLTIGSPLVLLLVSHQFRGHVLALRSQRTKRVSSINNTITHHHSIHHTILSLQIIT</sequence>
<evidence type="ECO:0000256" key="1">
    <source>
        <dbReference type="ARBA" id="ARBA00004141"/>
    </source>
</evidence>
<keyword evidence="3 6" id="KW-0812">Transmembrane</keyword>
<keyword evidence="8" id="KW-1185">Reference proteome</keyword>
<dbReference type="Pfam" id="PF02118">
    <property type="entry name" value="Srg"/>
    <property type="match status" value="1"/>
</dbReference>
<comment type="caution">
    <text evidence="6">Lacks conserved residue(s) required for the propagation of feature annotation.</text>
</comment>
<dbReference type="Proteomes" id="UP000005237">
    <property type="component" value="Unassembled WGS sequence"/>
</dbReference>
<keyword evidence="4 6" id="KW-1133">Transmembrane helix</keyword>
<reference evidence="8" key="1">
    <citation type="submission" date="2010-08" db="EMBL/GenBank/DDBJ databases">
        <authorList>
            <consortium name="Caenorhabditis japonica Sequencing Consortium"/>
            <person name="Wilson R.K."/>
        </authorList>
    </citation>
    <scope>NUCLEOTIDE SEQUENCE [LARGE SCALE GENOMIC DNA]</scope>
    <source>
        <strain evidence="8">DF5081</strain>
    </source>
</reference>
<dbReference type="PRINTS" id="PR00698">
    <property type="entry name" value="TMPROTEINSRG"/>
</dbReference>
<feature type="transmembrane region" description="Helical" evidence="6">
    <location>
        <begin position="72"/>
        <end position="95"/>
    </location>
</feature>
<evidence type="ECO:0000256" key="6">
    <source>
        <dbReference type="RuleBase" id="RU280813"/>
    </source>
</evidence>
<reference evidence="7" key="2">
    <citation type="submission" date="2022-06" db="UniProtKB">
        <authorList>
            <consortium name="EnsemblMetazoa"/>
        </authorList>
    </citation>
    <scope>IDENTIFICATION</scope>
    <source>
        <strain evidence="7">DF5081</strain>
    </source>
</reference>
<dbReference type="PANTHER" id="PTHR31627">
    <property type="entry name" value="SERPENTINE RECEPTOR CLASS GAMMA-RELATED"/>
    <property type="match status" value="1"/>
</dbReference>
<evidence type="ECO:0000256" key="2">
    <source>
        <dbReference type="ARBA" id="ARBA00005692"/>
    </source>
</evidence>
<comment type="subcellular location">
    <subcellularLocation>
        <location evidence="1">Membrane</location>
        <topology evidence="1">Multi-pass membrane protein</topology>
    </subcellularLocation>
</comment>
<protein>
    <recommendedName>
        <fullName evidence="6">Serpentine receptor class gamma</fullName>
    </recommendedName>
</protein>
<evidence type="ECO:0000256" key="3">
    <source>
        <dbReference type="ARBA" id="ARBA00022692"/>
    </source>
</evidence>
<dbReference type="PANTHER" id="PTHR31627:SF9">
    <property type="entry name" value="SERPENTINE RECEPTOR CLASS GAMMA-3"/>
    <property type="match status" value="1"/>
</dbReference>
<dbReference type="GO" id="GO:0007606">
    <property type="term" value="P:sensory perception of chemical stimulus"/>
    <property type="evidence" value="ECO:0007669"/>
    <property type="project" value="UniProtKB-UniRule"/>
</dbReference>
<feature type="transmembrane region" description="Helical" evidence="6">
    <location>
        <begin position="5"/>
        <end position="23"/>
    </location>
</feature>
<dbReference type="GO" id="GO:0004888">
    <property type="term" value="F:transmembrane signaling receptor activity"/>
    <property type="evidence" value="ECO:0007669"/>
    <property type="project" value="InterPro"/>
</dbReference>
<proteinExistence type="inferred from homology"/>
<evidence type="ECO:0000313" key="7">
    <source>
        <dbReference type="EnsemblMetazoa" id="CJA00729b.1"/>
    </source>
</evidence>
<accession>A0A8R1HGF6</accession>
<dbReference type="EnsemblMetazoa" id="CJA00729b.1">
    <property type="protein sequence ID" value="CJA00729b.1"/>
    <property type="gene ID" value="WBGene00119933"/>
</dbReference>
<feature type="transmembrane region" description="Helical" evidence="6">
    <location>
        <begin position="39"/>
        <end position="60"/>
    </location>
</feature>
<evidence type="ECO:0000256" key="4">
    <source>
        <dbReference type="ARBA" id="ARBA00022989"/>
    </source>
</evidence>
<evidence type="ECO:0000256" key="5">
    <source>
        <dbReference type="ARBA" id="ARBA00023136"/>
    </source>
</evidence>
<dbReference type="InterPro" id="IPR000609">
    <property type="entry name" value="7TM_GPCR_serpentine_rcpt_Srg"/>
</dbReference>
<name>A0A8R1HGF6_CAEJA</name>
<evidence type="ECO:0000313" key="8">
    <source>
        <dbReference type="Proteomes" id="UP000005237"/>
    </source>
</evidence>
<dbReference type="GO" id="GO:0016020">
    <property type="term" value="C:membrane"/>
    <property type="evidence" value="ECO:0007669"/>
    <property type="project" value="UniProtKB-SubCell"/>
</dbReference>
<dbReference type="AlphaFoldDB" id="A0A8R1HGF6"/>